<dbReference type="PROSITE" id="PS51257">
    <property type="entry name" value="PROKAR_LIPOPROTEIN"/>
    <property type="match status" value="1"/>
</dbReference>
<dbReference type="PANTHER" id="PTHR41339:SF1">
    <property type="entry name" value="SECRETED PROTEIN"/>
    <property type="match status" value="1"/>
</dbReference>
<proteinExistence type="predicted"/>
<dbReference type="Proteomes" id="UP000266568">
    <property type="component" value="Unassembled WGS sequence"/>
</dbReference>
<reference evidence="3 4" key="1">
    <citation type="submission" date="2018-08" db="EMBL/GenBank/DDBJ databases">
        <title>Genomic Encyclopedia of Type Strains, Phase IV (KMG-IV): sequencing the most valuable type-strain genomes for metagenomic binning, comparative biology and taxonomic classification.</title>
        <authorList>
            <person name="Goeker M."/>
        </authorList>
    </citation>
    <scope>NUCLEOTIDE SEQUENCE [LARGE SCALE GENOMIC DNA]</scope>
    <source>
        <strain evidence="3 4">DSM 25527</strain>
    </source>
</reference>
<dbReference type="RefSeq" id="WP_119034115.1">
    <property type="nucleotide sequence ID" value="NZ_QXDC01000002.1"/>
</dbReference>
<dbReference type="EMBL" id="QXDC01000002">
    <property type="protein sequence ID" value="RIA45586.1"/>
    <property type="molecule type" value="Genomic_DNA"/>
</dbReference>
<feature type="region of interest" description="Disordered" evidence="1">
    <location>
        <begin position="33"/>
        <end position="61"/>
    </location>
</feature>
<feature type="chain" id="PRO_5017454906" description="Secreted protein" evidence="2">
    <location>
        <begin position="21"/>
        <end position="514"/>
    </location>
</feature>
<comment type="caution">
    <text evidence="3">The sequence shown here is derived from an EMBL/GenBank/DDBJ whole genome shotgun (WGS) entry which is preliminary data.</text>
</comment>
<dbReference type="PANTHER" id="PTHR41339">
    <property type="entry name" value="LIPL48"/>
    <property type="match status" value="1"/>
</dbReference>
<dbReference type="AlphaFoldDB" id="A0A397P7R2"/>
<gene>
    <name evidence="3" type="ORF">DFR49_0106</name>
</gene>
<evidence type="ECO:0000313" key="3">
    <source>
        <dbReference type="EMBL" id="RIA45586.1"/>
    </source>
</evidence>
<sequence>MIHNIRMRTLLGGCALLALAGCGADDVASPGEGVIVVPTPSPSPTPSPTPTPTPTPGGPAADCPTGFTNAGVIANLRNCSITGRINSDLNIPKRAGTVYSLVGRVDVGTDVGGDGTAAGGKGVTLSIDPGVVVFGSGGLDFLIVNRGSKINAVGTPTQPIIFTGRRNVEGTATDDSQALWGGVVLLGRAPISDCIGGATGGAADCQSQFEGTADALFGGATATDSSGALQYVQIRYAGFELAKDKELNGLTLAGVGSGTTLDHIQVHNSSDDGIEMFGGRANLKYVALTGNDDDNLDSDQGYQGFVQFAIVAQRANGQSGDSILEVDSNGNEDSLPRTFVRLANFTFLHRSTLAASVNAMLFRGGTDYTAVNGIVVSPRVCLDIDETGGTTTRAADAALQDQGPPVFKSVVMQCGEGAYQDDGNVTVAKIKSIFEVAGANNKPDFTNSLTGFINGANEAAVPAFNAATLGSFFTTTDYIGAVKNASDTWYQGWTCDSSTLDFGSGASCTAIPTE</sequence>
<name>A0A397P7R2_9SPHN</name>
<accession>A0A397P7R2</accession>
<feature type="compositionally biased region" description="Pro residues" evidence="1">
    <location>
        <begin position="39"/>
        <end position="57"/>
    </location>
</feature>
<organism evidence="3 4">
    <name type="scientific">Hephaestia caeni</name>
    <dbReference type="NCBI Taxonomy" id="645617"/>
    <lineage>
        <taxon>Bacteria</taxon>
        <taxon>Pseudomonadati</taxon>
        <taxon>Pseudomonadota</taxon>
        <taxon>Alphaproteobacteria</taxon>
        <taxon>Sphingomonadales</taxon>
        <taxon>Sphingomonadaceae</taxon>
        <taxon>Hephaestia</taxon>
    </lineage>
</organism>
<evidence type="ECO:0008006" key="5">
    <source>
        <dbReference type="Google" id="ProtNLM"/>
    </source>
</evidence>
<protein>
    <recommendedName>
        <fullName evidence="5">Secreted protein</fullName>
    </recommendedName>
</protein>
<evidence type="ECO:0000313" key="4">
    <source>
        <dbReference type="Proteomes" id="UP000266568"/>
    </source>
</evidence>
<feature type="signal peptide" evidence="2">
    <location>
        <begin position="1"/>
        <end position="20"/>
    </location>
</feature>
<dbReference type="OrthoDB" id="237393at2"/>
<keyword evidence="4" id="KW-1185">Reference proteome</keyword>
<evidence type="ECO:0000256" key="2">
    <source>
        <dbReference type="SAM" id="SignalP"/>
    </source>
</evidence>
<keyword evidence="2" id="KW-0732">Signal</keyword>
<evidence type="ECO:0000256" key="1">
    <source>
        <dbReference type="SAM" id="MobiDB-lite"/>
    </source>
</evidence>